<keyword evidence="5" id="KW-1185">Reference proteome</keyword>
<dbReference type="PANTHER" id="PTHR30344:SF1">
    <property type="entry name" value="6-PHOSPHOGLUCONOLACTONASE"/>
    <property type="match status" value="1"/>
</dbReference>
<dbReference type="EMBL" id="CP056030">
    <property type="protein sequence ID" value="QKZ03769.1"/>
    <property type="molecule type" value="Genomic_DNA"/>
</dbReference>
<dbReference type="PANTHER" id="PTHR30344">
    <property type="entry name" value="6-PHOSPHOGLUCONOLACTONASE-RELATED"/>
    <property type="match status" value="1"/>
</dbReference>
<feature type="signal peptide" evidence="3">
    <location>
        <begin position="1"/>
        <end position="23"/>
    </location>
</feature>
<keyword evidence="2" id="KW-0313">Glucose metabolism</keyword>
<dbReference type="InterPro" id="IPR011048">
    <property type="entry name" value="Haem_d1_sf"/>
</dbReference>
<dbReference type="KEGG" id="pez:HWQ56_08220"/>
<dbReference type="Proteomes" id="UP000509568">
    <property type="component" value="Chromosome"/>
</dbReference>
<comment type="similarity">
    <text evidence="1">Belongs to the cycloisomerase 2 family.</text>
</comment>
<dbReference type="InterPro" id="IPR019405">
    <property type="entry name" value="Lactonase_7-beta_prop"/>
</dbReference>
<dbReference type="InterPro" id="IPR050282">
    <property type="entry name" value="Cycloisomerase_2"/>
</dbReference>
<evidence type="ECO:0000313" key="5">
    <source>
        <dbReference type="Proteomes" id="UP000509568"/>
    </source>
</evidence>
<reference evidence="4 5" key="1">
    <citation type="submission" date="2020-06" db="EMBL/GenBank/DDBJ databases">
        <title>Pseudomonas eucalypticola sp. nov., an endophyte of Eucalyptus dunnii leaves with biocontrol ability of eucalyptus leaf blight.</title>
        <authorList>
            <person name="Liu Y."/>
            <person name="Song Z."/>
            <person name="Zeng H."/>
            <person name="Lu M."/>
            <person name="Wang X."/>
            <person name="Lian X."/>
            <person name="Zhang Q."/>
        </authorList>
    </citation>
    <scope>NUCLEOTIDE SEQUENCE [LARGE SCALE GENOMIC DNA]</scope>
    <source>
        <strain evidence="4 5">NP-1</strain>
    </source>
</reference>
<dbReference type="GO" id="GO:0006006">
    <property type="term" value="P:glucose metabolic process"/>
    <property type="evidence" value="ECO:0007669"/>
    <property type="project" value="UniProtKB-KW"/>
</dbReference>
<protein>
    <submittedName>
        <fullName evidence="4">Lactonase family protein</fullName>
    </submittedName>
</protein>
<sequence>MKRHLLPLLLASGITVLSSHAMAASGYDLLVGTYTNNTSEGIYRYHFDSATGQIGAKPLQVTKVENPSWLTISKDQKHLFAVNENGPDSTHDKVGKVSAFKIDPKSHDLTLINQVEAKGEDPTFSSLAKGEKHLFVANYEVHPNPNGSLSVFGVGADGTLSELVQQESHDAASKVVADRQASDHVHSVVSSPDGRFVYVQDLGADKVFVYHYDAANTAKPLTAASPASIDLPPGSGPRHLLFSADGKHAYLTTEMSAQVFVFDVKAGNLVQKQVVELAAGGDAKHKAAAALHFSADGKFFYVTNRGEASELLAFTVDKATGELKEVQRRSVEGVEPREFTVDPSGKFVLIANQKSNQIVVVKRDPASGKLGETVQKFDIDAPSDVKFLR</sequence>
<dbReference type="GO" id="GO:0017057">
    <property type="term" value="F:6-phosphogluconolactonase activity"/>
    <property type="evidence" value="ECO:0007669"/>
    <property type="project" value="TreeGrafter"/>
</dbReference>
<dbReference type="Pfam" id="PF10282">
    <property type="entry name" value="Lactonase"/>
    <property type="match status" value="1"/>
</dbReference>
<evidence type="ECO:0000256" key="2">
    <source>
        <dbReference type="ARBA" id="ARBA00022526"/>
    </source>
</evidence>
<keyword evidence="3" id="KW-0732">Signal</keyword>
<evidence type="ECO:0000256" key="1">
    <source>
        <dbReference type="ARBA" id="ARBA00005564"/>
    </source>
</evidence>
<dbReference type="InterPro" id="IPR015943">
    <property type="entry name" value="WD40/YVTN_repeat-like_dom_sf"/>
</dbReference>
<evidence type="ECO:0000256" key="3">
    <source>
        <dbReference type="SAM" id="SignalP"/>
    </source>
</evidence>
<dbReference type="SUPFAM" id="SSF51004">
    <property type="entry name" value="C-terminal (heme d1) domain of cytochrome cd1-nitrite reductase"/>
    <property type="match status" value="1"/>
</dbReference>
<feature type="chain" id="PRO_5028954087" evidence="3">
    <location>
        <begin position="24"/>
        <end position="389"/>
    </location>
</feature>
<dbReference type="GO" id="GO:0005829">
    <property type="term" value="C:cytosol"/>
    <property type="evidence" value="ECO:0007669"/>
    <property type="project" value="TreeGrafter"/>
</dbReference>
<name>A0A7D5H4G6_9PSED</name>
<proteinExistence type="inferred from homology"/>
<dbReference type="AlphaFoldDB" id="A0A7D5H4G6"/>
<accession>A0A7D5H4G6</accession>
<dbReference type="RefSeq" id="WP_176570176.1">
    <property type="nucleotide sequence ID" value="NZ_CP056030.1"/>
</dbReference>
<gene>
    <name evidence="4" type="ORF">HWQ56_08220</name>
</gene>
<dbReference type="Gene3D" id="2.130.10.10">
    <property type="entry name" value="YVTN repeat-like/Quinoprotein amine dehydrogenase"/>
    <property type="match status" value="1"/>
</dbReference>
<evidence type="ECO:0000313" key="4">
    <source>
        <dbReference type="EMBL" id="QKZ03769.1"/>
    </source>
</evidence>
<keyword evidence="2" id="KW-0119">Carbohydrate metabolism</keyword>
<organism evidence="4 5">
    <name type="scientific">Pseudomonas eucalypticola</name>
    <dbReference type="NCBI Taxonomy" id="2599595"/>
    <lineage>
        <taxon>Bacteria</taxon>
        <taxon>Pseudomonadati</taxon>
        <taxon>Pseudomonadota</taxon>
        <taxon>Gammaproteobacteria</taxon>
        <taxon>Pseudomonadales</taxon>
        <taxon>Pseudomonadaceae</taxon>
        <taxon>Pseudomonas</taxon>
    </lineage>
</organism>